<dbReference type="EMBL" id="BPLR01017415">
    <property type="protein sequence ID" value="GIY91435.1"/>
    <property type="molecule type" value="Genomic_DNA"/>
</dbReference>
<organism evidence="1 2">
    <name type="scientific">Caerostris extrusa</name>
    <name type="common">Bark spider</name>
    <name type="synonym">Caerostris bankana</name>
    <dbReference type="NCBI Taxonomy" id="172846"/>
    <lineage>
        <taxon>Eukaryota</taxon>
        <taxon>Metazoa</taxon>
        <taxon>Ecdysozoa</taxon>
        <taxon>Arthropoda</taxon>
        <taxon>Chelicerata</taxon>
        <taxon>Arachnida</taxon>
        <taxon>Araneae</taxon>
        <taxon>Araneomorphae</taxon>
        <taxon>Entelegynae</taxon>
        <taxon>Araneoidea</taxon>
        <taxon>Araneidae</taxon>
        <taxon>Caerostris</taxon>
    </lineage>
</organism>
<accession>A0AAV4X8K0</accession>
<reference evidence="1 2" key="1">
    <citation type="submission" date="2021-06" db="EMBL/GenBank/DDBJ databases">
        <title>Caerostris extrusa draft genome.</title>
        <authorList>
            <person name="Kono N."/>
            <person name="Arakawa K."/>
        </authorList>
    </citation>
    <scope>NUCLEOTIDE SEQUENCE [LARGE SCALE GENOMIC DNA]</scope>
</reference>
<evidence type="ECO:0000313" key="1">
    <source>
        <dbReference type="EMBL" id="GIY91435.1"/>
    </source>
</evidence>
<keyword evidence="2" id="KW-1185">Reference proteome</keyword>
<dbReference type="AlphaFoldDB" id="A0AAV4X8K0"/>
<comment type="caution">
    <text evidence="1">The sequence shown here is derived from an EMBL/GenBank/DDBJ whole genome shotgun (WGS) entry which is preliminary data.</text>
</comment>
<evidence type="ECO:0000313" key="2">
    <source>
        <dbReference type="Proteomes" id="UP001054945"/>
    </source>
</evidence>
<name>A0AAV4X8K0_CAEEX</name>
<proteinExistence type="predicted"/>
<sequence>MSRQTPLRRLKKVASQNGGLESPNLIPQFIQKSNPTFANLIWLGDNVGETQTESNQSPAIYQKGLCPVRAAFSACVPETTREHLSSPQITSGKISISNGGASGVGGVMRLWVGLCGVRWGVFCLPSLSWGCPDVRYIKHSKCKKKDRLAFVSYSSSLCVVY</sequence>
<dbReference type="Proteomes" id="UP001054945">
    <property type="component" value="Unassembled WGS sequence"/>
</dbReference>
<protein>
    <submittedName>
        <fullName evidence="1">Uncharacterized protein</fullName>
    </submittedName>
</protein>
<gene>
    <name evidence="1" type="ORF">CEXT_394791</name>
</gene>